<keyword evidence="1" id="KW-0472">Membrane</keyword>
<dbReference type="SUPFAM" id="SSF82693">
    <property type="entry name" value="Multidrug efflux transporter AcrB pore domain, PN1, PN2, PC1 and PC2 subdomains"/>
    <property type="match status" value="2"/>
</dbReference>
<keyword evidence="1" id="KW-1133">Transmembrane helix</keyword>
<feature type="transmembrane region" description="Helical" evidence="1">
    <location>
        <begin position="956"/>
        <end position="977"/>
    </location>
</feature>
<dbReference type="STRING" id="1236989.JCM15548_13360"/>
<protein>
    <submittedName>
        <fullName evidence="2">RND multidrug efflux transporter</fullName>
    </submittedName>
</protein>
<feature type="transmembrane region" description="Helical" evidence="1">
    <location>
        <begin position="437"/>
        <end position="458"/>
    </location>
</feature>
<dbReference type="PANTHER" id="PTHR32063">
    <property type="match status" value="1"/>
</dbReference>
<keyword evidence="1" id="KW-0812">Transmembrane</keyword>
<evidence type="ECO:0000256" key="1">
    <source>
        <dbReference type="SAM" id="Phobius"/>
    </source>
</evidence>
<dbReference type="InterPro" id="IPR027463">
    <property type="entry name" value="AcrB_DN_DC_subdom"/>
</dbReference>
<feature type="transmembrane region" description="Helical" evidence="1">
    <location>
        <begin position="525"/>
        <end position="545"/>
    </location>
</feature>
<dbReference type="Proteomes" id="UP000032900">
    <property type="component" value="Unassembled WGS sequence"/>
</dbReference>
<feature type="transmembrane region" description="Helical" evidence="1">
    <location>
        <begin position="343"/>
        <end position="359"/>
    </location>
</feature>
<sequence>MRSLPRFSIKNPVTVSMLVLAVLLLGFISFSRLGTNLMPEIDNPRLFVEIDAGERPPAEIEKQLVMPIEALIVRQKGVVNVGSHIMSGQARITISYAWQNEMDQAFLELQKVLAPYATRNDVEELTISRYNPNADPVVQLALSDSSGKNLNQLRLLVHNVLRPQLVRLEGVADVALAGERELVVEVQTNAEQLLAYGVTLSQVANTIQSFNQNVSGGYIEEKGQRFVVRGSSAITRPSDLDDLVIKMAGSNPNAGRAGSPVFLKDVAYIEVLEGRPSSIVRMNGQECLGLYIYKENRYNTVEMVGAVFDALDDFTRNHPGVHLSIVENQGEFIEASISEVSDSALLGIFFAIVVLFLFLRNWGATLVVSMAIPLSVVATFGLMYFNDLTLNLMTLGGLALGAGMLVDNAIIVLENIYRHLELGKPVKEAAIEGAGEVGGAIMASTLTTVVVFLPIVYLQGISGEFFKDQAWTVAFSLFCSLAVALMVVPLLSTKLIRHKRRPTTRQPMKSEFYQNLLLKALNHKVWVLGLALLLMAGSYALLPVIGSSFLPVAASDELEINITLPAGMRLQRTNETLASMERSIRQLLSPEDLKWIYSHAGPSVAGSDQSFTRSEHEGFMKLAFSEDAAFIPGELVLQLDSLFTGVPGLEVQYSQTEPALQALAGDDDAPFVLEVRGPDMDQLQSLTAEIGERLRQSPDLLNVSTSFEEEAPEIDIRIDCLKAGMLGLDIPGIISQVQAALQEQEAGSLEQYGDRTAIQVAGEDLSIRDLQSLKILQNDQTYLLSELAEVVVGREPGQILRDNQSRVGKIYADVTRHKPFDQVVEDAEASVASIGLPVGYSALVTGDEQRRKESFSQLFFALILSVVLVYMVMAAQFESLIHPFTILLTIPLAGVGTILAFWLLGTSFNVMAFIGVVMLGGIAVNDSIILVDAINQYKIEGLPLRASIMQAARDRLRPILMTSLTTMLALLPMALSIGRSAP</sequence>
<proteinExistence type="predicted"/>
<name>A0A0E9M0F9_9BACT</name>
<feature type="transmembrane region" description="Helical" evidence="1">
    <location>
        <begin position="397"/>
        <end position="417"/>
    </location>
</feature>
<comment type="caution">
    <text evidence="2">The sequence shown here is derived from an EMBL/GenBank/DDBJ whole genome shotgun (WGS) entry which is preliminary data.</text>
</comment>
<dbReference type="PRINTS" id="PR00702">
    <property type="entry name" value="ACRIFLAVINRP"/>
</dbReference>
<dbReference type="SUPFAM" id="SSF82866">
    <property type="entry name" value="Multidrug efflux transporter AcrB transmembrane domain"/>
    <property type="match status" value="2"/>
</dbReference>
<dbReference type="EMBL" id="BAZW01000036">
    <property type="protein sequence ID" value="GAO31028.1"/>
    <property type="molecule type" value="Genomic_DNA"/>
</dbReference>
<dbReference type="Pfam" id="PF00873">
    <property type="entry name" value="ACR_tran"/>
    <property type="match status" value="1"/>
</dbReference>
<dbReference type="Gene3D" id="3.30.70.1320">
    <property type="entry name" value="Multidrug efflux transporter AcrB pore domain like"/>
    <property type="match status" value="1"/>
</dbReference>
<dbReference type="GO" id="GO:0042910">
    <property type="term" value="F:xenobiotic transmembrane transporter activity"/>
    <property type="evidence" value="ECO:0007669"/>
    <property type="project" value="TreeGrafter"/>
</dbReference>
<dbReference type="SUPFAM" id="SSF82714">
    <property type="entry name" value="Multidrug efflux transporter AcrB TolC docking domain, DN and DC subdomains"/>
    <property type="match status" value="2"/>
</dbReference>
<feature type="transmembrane region" description="Helical" evidence="1">
    <location>
        <begin position="910"/>
        <end position="935"/>
    </location>
</feature>
<dbReference type="Gene3D" id="3.30.70.1430">
    <property type="entry name" value="Multidrug efflux transporter AcrB pore domain"/>
    <property type="match status" value="2"/>
</dbReference>
<keyword evidence="3" id="KW-1185">Reference proteome</keyword>
<dbReference type="InterPro" id="IPR001036">
    <property type="entry name" value="Acrflvin-R"/>
</dbReference>
<gene>
    <name evidence="2" type="ORF">JCM15548_13360</name>
</gene>
<dbReference type="Gene3D" id="3.30.2090.10">
    <property type="entry name" value="Multidrug efflux transporter AcrB TolC docking domain, DN and DC subdomains"/>
    <property type="match status" value="2"/>
</dbReference>
<accession>A0A0E9M0F9</accession>
<feature type="transmembrane region" description="Helical" evidence="1">
    <location>
        <begin position="366"/>
        <end position="385"/>
    </location>
</feature>
<dbReference type="AlphaFoldDB" id="A0A0E9M0F9"/>
<dbReference type="PANTHER" id="PTHR32063:SF0">
    <property type="entry name" value="SWARMING MOTILITY PROTEIN SWRC"/>
    <property type="match status" value="1"/>
</dbReference>
<dbReference type="GO" id="GO:0005886">
    <property type="term" value="C:plasma membrane"/>
    <property type="evidence" value="ECO:0007669"/>
    <property type="project" value="TreeGrafter"/>
</dbReference>
<organism evidence="2 3">
    <name type="scientific">Geofilum rubicundum JCM 15548</name>
    <dbReference type="NCBI Taxonomy" id="1236989"/>
    <lineage>
        <taxon>Bacteria</taxon>
        <taxon>Pseudomonadati</taxon>
        <taxon>Bacteroidota</taxon>
        <taxon>Bacteroidia</taxon>
        <taxon>Marinilabiliales</taxon>
        <taxon>Marinilabiliaceae</taxon>
        <taxon>Geofilum</taxon>
    </lineage>
</organism>
<feature type="transmembrane region" description="Helical" evidence="1">
    <location>
        <begin position="884"/>
        <end position="904"/>
    </location>
</feature>
<feature type="transmembrane region" description="Helical" evidence="1">
    <location>
        <begin position="858"/>
        <end position="877"/>
    </location>
</feature>
<dbReference type="Gene3D" id="1.20.1640.10">
    <property type="entry name" value="Multidrug efflux transporter AcrB transmembrane domain"/>
    <property type="match status" value="2"/>
</dbReference>
<evidence type="ECO:0000313" key="3">
    <source>
        <dbReference type="Proteomes" id="UP000032900"/>
    </source>
</evidence>
<feature type="transmembrane region" description="Helical" evidence="1">
    <location>
        <begin position="470"/>
        <end position="491"/>
    </location>
</feature>
<evidence type="ECO:0000313" key="2">
    <source>
        <dbReference type="EMBL" id="GAO31028.1"/>
    </source>
</evidence>
<reference evidence="2 3" key="1">
    <citation type="journal article" date="2015" name="Microbes Environ.">
        <title>Distribution and evolution of nitrogen fixation genes in the phylum bacteroidetes.</title>
        <authorList>
            <person name="Inoue J."/>
            <person name="Oshima K."/>
            <person name="Suda W."/>
            <person name="Sakamoto M."/>
            <person name="Iino T."/>
            <person name="Noda S."/>
            <person name="Hongoh Y."/>
            <person name="Hattori M."/>
            <person name="Ohkuma M."/>
        </authorList>
    </citation>
    <scope>NUCLEOTIDE SEQUENCE [LARGE SCALE GENOMIC DNA]</scope>
    <source>
        <strain evidence="2">JCM 15548</strain>
    </source>
</reference>
<dbReference type="Gene3D" id="3.30.70.1440">
    <property type="entry name" value="Multidrug efflux transporter AcrB pore domain"/>
    <property type="match status" value="1"/>
</dbReference>
<dbReference type="OrthoDB" id="9798415at2"/>
<dbReference type="RefSeq" id="WP_062126673.1">
    <property type="nucleotide sequence ID" value="NZ_BAZW01000036.1"/>
</dbReference>